<name>A0ABV7X381_9HYPH</name>
<proteinExistence type="predicted"/>
<dbReference type="Pfam" id="PF09857">
    <property type="entry name" value="YjhX_toxin"/>
    <property type="match status" value="1"/>
</dbReference>
<dbReference type="RefSeq" id="WP_380097712.1">
    <property type="nucleotide sequence ID" value="NZ_JBHRYD010000013.1"/>
</dbReference>
<accession>A0ABV7X381</accession>
<dbReference type="Proteomes" id="UP001595613">
    <property type="component" value="Unassembled WGS sequence"/>
</dbReference>
<sequence length="80" mass="9170">MNVSRHERRVLNVLALGGRIIVIRDDEGRPIDSECYSREGWLMSDCNFDMFKRLRAKKVIASTGSGPYRITKQGLQMLRG</sequence>
<keyword evidence="2" id="KW-1185">Reference proteome</keyword>
<dbReference type="InterPro" id="IPR018654">
    <property type="entry name" value="YjhX_toxin"/>
</dbReference>
<evidence type="ECO:0000313" key="1">
    <source>
        <dbReference type="EMBL" id="MFC3705782.1"/>
    </source>
</evidence>
<reference evidence="2" key="1">
    <citation type="journal article" date="2019" name="Int. J. Syst. Evol. Microbiol.">
        <title>The Global Catalogue of Microorganisms (GCM) 10K type strain sequencing project: providing services to taxonomists for standard genome sequencing and annotation.</title>
        <authorList>
            <consortium name="The Broad Institute Genomics Platform"/>
            <consortium name="The Broad Institute Genome Sequencing Center for Infectious Disease"/>
            <person name="Wu L."/>
            <person name="Ma J."/>
        </authorList>
    </citation>
    <scope>NUCLEOTIDE SEQUENCE [LARGE SCALE GENOMIC DNA]</scope>
    <source>
        <strain evidence="2">KCTC 42281</strain>
    </source>
</reference>
<organism evidence="1 2">
    <name type="scientific">Devosia honganensis</name>
    <dbReference type="NCBI Taxonomy" id="1610527"/>
    <lineage>
        <taxon>Bacteria</taxon>
        <taxon>Pseudomonadati</taxon>
        <taxon>Pseudomonadota</taxon>
        <taxon>Alphaproteobacteria</taxon>
        <taxon>Hyphomicrobiales</taxon>
        <taxon>Devosiaceae</taxon>
        <taxon>Devosia</taxon>
    </lineage>
</organism>
<protein>
    <submittedName>
        <fullName evidence="1">YjhX family toxin</fullName>
    </submittedName>
</protein>
<gene>
    <name evidence="1" type="ORF">ACFOOL_13565</name>
</gene>
<dbReference type="EMBL" id="JBHRYD010000013">
    <property type="protein sequence ID" value="MFC3705782.1"/>
    <property type="molecule type" value="Genomic_DNA"/>
</dbReference>
<comment type="caution">
    <text evidence="1">The sequence shown here is derived from an EMBL/GenBank/DDBJ whole genome shotgun (WGS) entry which is preliminary data.</text>
</comment>
<dbReference type="NCBIfam" id="NF010240">
    <property type="entry name" value="PRK13687.1"/>
    <property type="match status" value="1"/>
</dbReference>
<evidence type="ECO:0000313" key="2">
    <source>
        <dbReference type="Proteomes" id="UP001595613"/>
    </source>
</evidence>